<dbReference type="Proteomes" id="UP001177140">
    <property type="component" value="Unassembled WGS sequence"/>
</dbReference>
<sequence length="132" mass="14812">MEAIYGENVIVLGREDGLRSFQIKIHIEVPDKLVMYTEIGSIGGDLEFGGIDREAMAKAYDSNGCFYSFEVQYLPPIADSARDRRAISESISPDVDIRSLLNYNDNKCNEKFCQNLHECCICLSEYAGISNL</sequence>
<evidence type="ECO:0000313" key="2">
    <source>
        <dbReference type="Proteomes" id="UP001177140"/>
    </source>
</evidence>
<comment type="caution">
    <text evidence="1">The sequence shown here is derived from an EMBL/GenBank/DDBJ whole genome shotgun (WGS) entry which is preliminary data.</text>
</comment>
<reference evidence="1" key="1">
    <citation type="submission" date="2022-03" db="EMBL/GenBank/DDBJ databases">
        <title>A functionally conserved STORR gene fusion in Papaver species that diverged 16.8 million years ago.</title>
        <authorList>
            <person name="Catania T."/>
        </authorList>
    </citation>
    <scope>NUCLEOTIDE SEQUENCE</scope>
    <source>
        <strain evidence="1">S-191538</strain>
    </source>
</reference>
<evidence type="ECO:0000313" key="1">
    <source>
        <dbReference type="EMBL" id="MCL7035556.1"/>
    </source>
</evidence>
<accession>A0AA41V949</accession>
<keyword evidence="2" id="KW-1185">Reference proteome</keyword>
<organism evidence="1 2">
    <name type="scientific">Papaver nudicaule</name>
    <name type="common">Iceland poppy</name>
    <dbReference type="NCBI Taxonomy" id="74823"/>
    <lineage>
        <taxon>Eukaryota</taxon>
        <taxon>Viridiplantae</taxon>
        <taxon>Streptophyta</taxon>
        <taxon>Embryophyta</taxon>
        <taxon>Tracheophyta</taxon>
        <taxon>Spermatophyta</taxon>
        <taxon>Magnoliopsida</taxon>
        <taxon>Ranunculales</taxon>
        <taxon>Papaveraceae</taxon>
        <taxon>Papaveroideae</taxon>
        <taxon>Papaver</taxon>
    </lineage>
</organism>
<proteinExistence type="predicted"/>
<dbReference type="AlphaFoldDB" id="A0AA41V949"/>
<gene>
    <name evidence="1" type="ORF">MKW94_025230</name>
</gene>
<protein>
    <submittedName>
        <fullName evidence="1">Uncharacterized protein</fullName>
    </submittedName>
</protein>
<dbReference type="EMBL" id="JAJJMA010158282">
    <property type="protein sequence ID" value="MCL7035556.1"/>
    <property type="molecule type" value="Genomic_DNA"/>
</dbReference>
<name>A0AA41V949_PAPNU</name>